<evidence type="ECO:0000313" key="2">
    <source>
        <dbReference type="Proteomes" id="UP001056120"/>
    </source>
</evidence>
<protein>
    <submittedName>
        <fullName evidence="1">Uncharacterized protein</fullName>
    </submittedName>
</protein>
<reference evidence="2" key="1">
    <citation type="journal article" date="2022" name="Mol. Ecol. Resour.">
        <title>The genomes of chicory, endive, great burdock and yacon provide insights into Asteraceae palaeo-polyploidization history and plant inulin production.</title>
        <authorList>
            <person name="Fan W."/>
            <person name="Wang S."/>
            <person name="Wang H."/>
            <person name="Wang A."/>
            <person name="Jiang F."/>
            <person name="Liu H."/>
            <person name="Zhao H."/>
            <person name="Xu D."/>
            <person name="Zhang Y."/>
        </authorList>
    </citation>
    <scope>NUCLEOTIDE SEQUENCE [LARGE SCALE GENOMIC DNA]</scope>
    <source>
        <strain evidence="2">cv. Yunnan</strain>
    </source>
</reference>
<keyword evidence="2" id="KW-1185">Reference proteome</keyword>
<dbReference type="Proteomes" id="UP001056120">
    <property type="component" value="Linkage Group LG02"/>
</dbReference>
<gene>
    <name evidence="1" type="ORF">L1987_04778</name>
</gene>
<sequence>MRAGRDVTRILPLSECGISDTAVADEHPHASLIRDIYSLLDQYVSSVNYFTHFKQSYLNFGVASRKEISDDGVQPNFKLSGDENDGSKNVAPVTDLDDGVSFILGRTKNNDNLDETDRVTEGLDGIIKKR</sequence>
<dbReference type="EMBL" id="CM042019">
    <property type="protein sequence ID" value="KAI3823343.1"/>
    <property type="molecule type" value="Genomic_DNA"/>
</dbReference>
<reference evidence="1 2" key="2">
    <citation type="journal article" date="2022" name="Mol. Ecol. Resour.">
        <title>The genomes of chicory, endive, great burdock and yacon provide insights into Asteraceae paleo-polyploidization history and plant inulin production.</title>
        <authorList>
            <person name="Fan W."/>
            <person name="Wang S."/>
            <person name="Wang H."/>
            <person name="Wang A."/>
            <person name="Jiang F."/>
            <person name="Liu H."/>
            <person name="Zhao H."/>
            <person name="Xu D."/>
            <person name="Zhang Y."/>
        </authorList>
    </citation>
    <scope>NUCLEOTIDE SEQUENCE [LARGE SCALE GENOMIC DNA]</scope>
    <source>
        <strain evidence="2">cv. Yunnan</strain>
        <tissue evidence="1">Leaves</tissue>
    </source>
</reference>
<evidence type="ECO:0000313" key="1">
    <source>
        <dbReference type="EMBL" id="KAI3823343.1"/>
    </source>
</evidence>
<accession>A0ACB9JTM9</accession>
<organism evidence="1 2">
    <name type="scientific">Smallanthus sonchifolius</name>
    <dbReference type="NCBI Taxonomy" id="185202"/>
    <lineage>
        <taxon>Eukaryota</taxon>
        <taxon>Viridiplantae</taxon>
        <taxon>Streptophyta</taxon>
        <taxon>Embryophyta</taxon>
        <taxon>Tracheophyta</taxon>
        <taxon>Spermatophyta</taxon>
        <taxon>Magnoliopsida</taxon>
        <taxon>eudicotyledons</taxon>
        <taxon>Gunneridae</taxon>
        <taxon>Pentapetalae</taxon>
        <taxon>asterids</taxon>
        <taxon>campanulids</taxon>
        <taxon>Asterales</taxon>
        <taxon>Asteraceae</taxon>
        <taxon>Asteroideae</taxon>
        <taxon>Heliantheae alliance</taxon>
        <taxon>Millerieae</taxon>
        <taxon>Smallanthus</taxon>
    </lineage>
</organism>
<name>A0ACB9JTM9_9ASTR</name>
<comment type="caution">
    <text evidence="1">The sequence shown here is derived from an EMBL/GenBank/DDBJ whole genome shotgun (WGS) entry which is preliminary data.</text>
</comment>
<proteinExistence type="predicted"/>